<dbReference type="EMBL" id="KZ664005">
    <property type="protein sequence ID" value="PPS08420.1"/>
    <property type="molecule type" value="Genomic_DNA"/>
</dbReference>
<accession>A0A2P5XYJ4</accession>
<protein>
    <submittedName>
        <fullName evidence="1">Uncharacterized protein</fullName>
    </submittedName>
</protein>
<dbReference type="Proteomes" id="UP000239757">
    <property type="component" value="Unassembled WGS sequence"/>
</dbReference>
<dbReference type="AlphaFoldDB" id="A0A2P5XYJ4"/>
<organism evidence="1 2">
    <name type="scientific">Gossypium barbadense</name>
    <name type="common">Sea Island cotton</name>
    <name type="synonym">Hibiscus barbadensis</name>
    <dbReference type="NCBI Taxonomy" id="3634"/>
    <lineage>
        <taxon>Eukaryota</taxon>
        <taxon>Viridiplantae</taxon>
        <taxon>Streptophyta</taxon>
        <taxon>Embryophyta</taxon>
        <taxon>Tracheophyta</taxon>
        <taxon>Spermatophyta</taxon>
        <taxon>Magnoliopsida</taxon>
        <taxon>eudicotyledons</taxon>
        <taxon>Gunneridae</taxon>
        <taxon>Pentapetalae</taxon>
        <taxon>rosids</taxon>
        <taxon>malvids</taxon>
        <taxon>Malvales</taxon>
        <taxon>Malvaceae</taxon>
        <taxon>Malvoideae</taxon>
        <taxon>Gossypium</taxon>
    </lineage>
</organism>
<name>A0A2P5XYJ4_GOSBA</name>
<sequence length="123" mass="14003">MKGEVRSCVSGGLRRESQAVICECFESTACYQVWYVHTGLQPPQLGCIARRAKCRKAESCCWVGRRGVALGAAERRRGRGDDDSVLCCDGCCVRPRYGCEDGVWRQWAWPMRVRRERWNVEVA</sequence>
<proteinExistence type="predicted"/>
<gene>
    <name evidence="1" type="ORF">GOBAR_AA12224</name>
</gene>
<reference evidence="1 2" key="1">
    <citation type="submission" date="2015-01" db="EMBL/GenBank/DDBJ databases">
        <title>Genome of allotetraploid Gossypium barbadense reveals genomic plasticity and fiber elongation in cotton evolution.</title>
        <authorList>
            <person name="Chen X."/>
            <person name="Liu X."/>
            <person name="Zhao B."/>
            <person name="Zheng H."/>
            <person name="Hu Y."/>
            <person name="Lu G."/>
            <person name="Yang C."/>
            <person name="Chen J."/>
            <person name="Shan C."/>
            <person name="Zhang L."/>
            <person name="Zhou Y."/>
            <person name="Wang L."/>
            <person name="Guo W."/>
            <person name="Bai Y."/>
            <person name="Ruan J."/>
            <person name="Shangguan X."/>
            <person name="Mao Y."/>
            <person name="Jiang J."/>
            <person name="Zhu Y."/>
            <person name="Lei J."/>
            <person name="Kang H."/>
            <person name="Chen S."/>
            <person name="He X."/>
            <person name="Wang R."/>
            <person name="Wang Y."/>
            <person name="Chen J."/>
            <person name="Wang L."/>
            <person name="Yu S."/>
            <person name="Wang B."/>
            <person name="Wei J."/>
            <person name="Song S."/>
            <person name="Lu X."/>
            <person name="Gao Z."/>
            <person name="Gu W."/>
            <person name="Deng X."/>
            <person name="Ma D."/>
            <person name="Wang S."/>
            <person name="Liang W."/>
            <person name="Fang L."/>
            <person name="Cai C."/>
            <person name="Zhu X."/>
            <person name="Zhou B."/>
            <person name="Zhang Y."/>
            <person name="Chen Z."/>
            <person name="Xu S."/>
            <person name="Zhu R."/>
            <person name="Wang S."/>
            <person name="Zhang T."/>
            <person name="Zhao G."/>
        </authorList>
    </citation>
    <scope>NUCLEOTIDE SEQUENCE [LARGE SCALE GENOMIC DNA]</scope>
    <source>
        <strain evidence="2">cv. Xinhai21</strain>
        <tissue evidence="1">Leaf</tissue>
    </source>
</reference>
<evidence type="ECO:0000313" key="2">
    <source>
        <dbReference type="Proteomes" id="UP000239757"/>
    </source>
</evidence>
<evidence type="ECO:0000313" key="1">
    <source>
        <dbReference type="EMBL" id="PPS08420.1"/>
    </source>
</evidence>